<feature type="transmembrane region" description="Helical" evidence="8">
    <location>
        <begin position="6"/>
        <end position="25"/>
    </location>
</feature>
<dbReference type="Pfam" id="PF01595">
    <property type="entry name" value="CNNM"/>
    <property type="match status" value="1"/>
</dbReference>
<evidence type="ECO:0000256" key="3">
    <source>
        <dbReference type="ARBA" id="ARBA00022692"/>
    </source>
</evidence>
<dbReference type="AlphaFoldDB" id="A0ABD5VB18"/>
<dbReference type="PANTHER" id="PTHR43099">
    <property type="entry name" value="UPF0053 PROTEIN YRKA"/>
    <property type="match status" value="1"/>
</dbReference>
<dbReference type="InterPro" id="IPR002550">
    <property type="entry name" value="CNNM"/>
</dbReference>
<keyword evidence="12" id="KW-1185">Reference proteome</keyword>
<gene>
    <name evidence="11" type="ORF">ACFQGB_07870</name>
</gene>
<evidence type="ECO:0000259" key="10">
    <source>
        <dbReference type="PROSITE" id="PS51846"/>
    </source>
</evidence>
<keyword evidence="5 8" id="KW-1133">Transmembrane helix</keyword>
<evidence type="ECO:0000256" key="1">
    <source>
        <dbReference type="ARBA" id="ARBA00004651"/>
    </source>
</evidence>
<organism evidence="11 12">
    <name type="scientific">Halorubellus litoreus</name>
    <dbReference type="NCBI Taxonomy" id="755308"/>
    <lineage>
        <taxon>Archaea</taxon>
        <taxon>Methanobacteriati</taxon>
        <taxon>Methanobacteriota</taxon>
        <taxon>Stenosarchaea group</taxon>
        <taxon>Halobacteria</taxon>
        <taxon>Halobacteriales</taxon>
        <taxon>Halorubellaceae</taxon>
        <taxon>Halorubellus</taxon>
    </lineage>
</organism>
<evidence type="ECO:0000256" key="6">
    <source>
        <dbReference type="ARBA" id="ARBA00023136"/>
    </source>
</evidence>
<evidence type="ECO:0000259" key="9">
    <source>
        <dbReference type="PROSITE" id="PS51371"/>
    </source>
</evidence>
<dbReference type="InterPro" id="IPR051676">
    <property type="entry name" value="UPF0053_domain"/>
</dbReference>
<keyword evidence="7" id="KW-0129">CBS domain</keyword>
<dbReference type="EMBL" id="JBHSXN010000002">
    <property type="protein sequence ID" value="MFC6952780.1"/>
    <property type="molecule type" value="Genomic_DNA"/>
</dbReference>
<comment type="subcellular location">
    <subcellularLocation>
        <location evidence="1">Cell membrane</location>
        <topology evidence="1">Multi-pass membrane protein</topology>
    </subcellularLocation>
</comment>
<name>A0ABD5VB18_9EURY</name>
<dbReference type="CDD" id="cd04590">
    <property type="entry name" value="CBS_pair_CorC_HlyC_assoc"/>
    <property type="match status" value="1"/>
</dbReference>
<evidence type="ECO:0000256" key="4">
    <source>
        <dbReference type="ARBA" id="ARBA00022737"/>
    </source>
</evidence>
<dbReference type="Pfam" id="PF00571">
    <property type="entry name" value="CBS"/>
    <property type="match status" value="1"/>
</dbReference>
<dbReference type="InterPro" id="IPR046342">
    <property type="entry name" value="CBS_dom_sf"/>
</dbReference>
<protein>
    <submittedName>
        <fullName evidence="11">Hemolysin family protein</fullName>
    </submittedName>
</protein>
<dbReference type="GO" id="GO:0005886">
    <property type="term" value="C:plasma membrane"/>
    <property type="evidence" value="ECO:0007669"/>
    <property type="project" value="UniProtKB-SubCell"/>
</dbReference>
<reference evidence="11 12" key="1">
    <citation type="journal article" date="2019" name="Int. J. Syst. Evol. Microbiol.">
        <title>The Global Catalogue of Microorganisms (GCM) 10K type strain sequencing project: providing services to taxonomists for standard genome sequencing and annotation.</title>
        <authorList>
            <consortium name="The Broad Institute Genomics Platform"/>
            <consortium name="The Broad Institute Genome Sequencing Center for Infectious Disease"/>
            <person name="Wu L."/>
            <person name="Ma J."/>
        </authorList>
    </citation>
    <scope>NUCLEOTIDE SEQUENCE [LARGE SCALE GENOMIC DNA]</scope>
    <source>
        <strain evidence="11 12">GX26</strain>
    </source>
</reference>
<dbReference type="Proteomes" id="UP001596395">
    <property type="component" value="Unassembled WGS sequence"/>
</dbReference>
<feature type="domain" description="CNNM transmembrane" evidence="10">
    <location>
        <begin position="2"/>
        <end position="218"/>
    </location>
</feature>
<dbReference type="SUPFAM" id="SSF54631">
    <property type="entry name" value="CBS-domain pair"/>
    <property type="match status" value="1"/>
</dbReference>
<feature type="domain" description="CBS" evidence="9">
    <location>
        <begin position="321"/>
        <end position="377"/>
    </location>
</feature>
<evidence type="ECO:0000256" key="7">
    <source>
        <dbReference type="PROSITE-ProRule" id="PRU00703"/>
    </source>
</evidence>
<evidence type="ECO:0000256" key="5">
    <source>
        <dbReference type="ARBA" id="ARBA00022989"/>
    </source>
</evidence>
<proteinExistence type="predicted"/>
<dbReference type="InterPro" id="IPR000644">
    <property type="entry name" value="CBS_dom"/>
</dbReference>
<comment type="caution">
    <text evidence="11">The sequence shown here is derived from an EMBL/GenBank/DDBJ whole genome shotgun (WGS) entry which is preliminary data.</text>
</comment>
<evidence type="ECO:0000313" key="12">
    <source>
        <dbReference type="Proteomes" id="UP001596395"/>
    </source>
</evidence>
<dbReference type="Gene3D" id="3.10.580.10">
    <property type="entry name" value="CBS-domain"/>
    <property type="match status" value="1"/>
</dbReference>
<dbReference type="PROSITE" id="PS51846">
    <property type="entry name" value="CNNM"/>
    <property type="match status" value="1"/>
</dbReference>
<keyword evidence="3 8" id="KW-0812">Transmembrane</keyword>
<keyword evidence="6 8" id="KW-0472">Membrane</keyword>
<dbReference type="InterPro" id="IPR044751">
    <property type="entry name" value="Ion_transp-like_CBS"/>
</dbReference>
<evidence type="ECO:0000256" key="2">
    <source>
        <dbReference type="ARBA" id="ARBA00022475"/>
    </source>
</evidence>
<sequence length="382" mass="40424">MVETTTLLRLFAGVVLLLGNGYFVTIEFAMTRVRQFEEAAFTGSRGLERAWEMTERLEIYLSGCQLGITICSVGLGIAAEPALAALLDPVVSAVRPAIEPALSGVGLGGLVGGGGGGEGGHTFLAAALSYGVINILHLTVGEQAPTYLGIERSKQVAKYGAPILYWWTKIFGPIITFADWLAKAMLAAFGVEITRSWAEEEIEGEDGDGSEGGRSRGELMARMGDALSGAGLPEERRREVMNALAIDRIQVGDIMVDREDVVAVSTGASTAENFEAIHGTPHTRFPLVGEDLDDVEGVVYTQSLLDERQALDAGEKTFADVAVDAMTVPVDMPVSEAIDAFQAANQELAVVEDDGRAVGVVTATDAFEAIAGELEDPLDAED</sequence>
<keyword evidence="4" id="KW-0677">Repeat</keyword>
<accession>A0ABD5VB18</accession>
<evidence type="ECO:0000256" key="8">
    <source>
        <dbReference type="SAM" id="Phobius"/>
    </source>
</evidence>
<dbReference type="PROSITE" id="PS51371">
    <property type="entry name" value="CBS"/>
    <property type="match status" value="1"/>
</dbReference>
<dbReference type="RefSeq" id="WP_336349767.1">
    <property type="nucleotide sequence ID" value="NZ_JAZAQL010000002.1"/>
</dbReference>
<evidence type="ECO:0000313" key="11">
    <source>
        <dbReference type="EMBL" id="MFC6952780.1"/>
    </source>
</evidence>
<keyword evidence="2" id="KW-1003">Cell membrane</keyword>
<dbReference type="PANTHER" id="PTHR43099:SF5">
    <property type="entry name" value="HLYC_CORC FAMILY TRANSPORTER"/>
    <property type="match status" value="1"/>
</dbReference>